<name>A0A835RTE2_VANPL</name>
<dbReference type="EMBL" id="JADCNM010000002">
    <property type="protein sequence ID" value="KAG0494100.1"/>
    <property type="molecule type" value="Genomic_DNA"/>
</dbReference>
<comment type="caution">
    <text evidence="1">The sequence shown here is derived from an EMBL/GenBank/DDBJ whole genome shotgun (WGS) entry which is preliminary data.</text>
</comment>
<proteinExistence type="predicted"/>
<evidence type="ECO:0000313" key="2">
    <source>
        <dbReference type="Proteomes" id="UP000639772"/>
    </source>
</evidence>
<organism evidence="1 2">
    <name type="scientific">Vanilla planifolia</name>
    <name type="common">Vanilla</name>
    <dbReference type="NCBI Taxonomy" id="51239"/>
    <lineage>
        <taxon>Eukaryota</taxon>
        <taxon>Viridiplantae</taxon>
        <taxon>Streptophyta</taxon>
        <taxon>Embryophyta</taxon>
        <taxon>Tracheophyta</taxon>
        <taxon>Spermatophyta</taxon>
        <taxon>Magnoliopsida</taxon>
        <taxon>Liliopsida</taxon>
        <taxon>Asparagales</taxon>
        <taxon>Orchidaceae</taxon>
        <taxon>Vanilloideae</taxon>
        <taxon>Vanilleae</taxon>
        <taxon>Vanilla</taxon>
    </lineage>
</organism>
<evidence type="ECO:0000313" key="1">
    <source>
        <dbReference type="EMBL" id="KAG0494100.1"/>
    </source>
</evidence>
<sequence>MPGICGLSFFILSLCEKIEKEMAFVEGNMPTKKVFDGFVFQDTFWVVEQSGEAGGRLWRRRQTSGEYLR</sequence>
<reference evidence="1 2" key="1">
    <citation type="journal article" date="2020" name="Nat. Food">
        <title>A phased Vanilla planifolia genome enables genetic improvement of flavour and production.</title>
        <authorList>
            <person name="Hasing T."/>
            <person name="Tang H."/>
            <person name="Brym M."/>
            <person name="Khazi F."/>
            <person name="Huang T."/>
            <person name="Chambers A.H."/>
        </authorList>
    </citation>
    <scope>NUCLEOTIDE SEQUENCE [LARGE SCALE GENOMIC DNA]</scope>
    <source>
        <tissue evidence="1">Leaf</tissue>
    </source>
</reference>
<gene>
    <name evidence="1" type="ORF">HPP92_005094</name>
</gene>
<dbReference type="AlphaFoldDB" id="A0A835RTE2"/>
<accession>A0A835RTE2</accession>
<protein>
    <submittedName>
        <fullName evidence="1">Uncharacterized protein</fullName>
    </submittedName>
</protein>
<dbReference type="Proteomes" id="UP000639772">
    <property type="component" value="Unassembled WGS sequence"/>
</dbReference>